<dbReference type="InterPro" id="IPR023054">
    <property type="entry name" value="Sporulation_regulator_WhiA_C"/>
</dbReference>
<dbReference type="Pfam" id="PF02650">
    <property type="entry name" value="HTH_WhiA"/>
    <property type="match status" value="1"/>
</dbReference>
<protein>
    <recommendedName>
        <fullName evidence="1">Sporulation regulator WhiA C-terminal domain-containing protein</fullName>
    </recommendedName>
</protein>
<organism evidence="2 3">
    <name type="scientific">Paenibacillus cisolokensis</name>
    <dbReference type="NCBI Taxonomy" id="1658519"/>
    <lineage>
        <taxon>Bacteria</taxon>
        <taxon>Bacillati</taxon>
        <taxon>Bacillota</taxon>
        <taxon>Bacilli</taxon>
        <taxon>Bacillales</taxon>
        <taxon>Paenibacillaceae</taxon>
        <taxon>Paenibacillus</taxon>
    </lineage>
</organism>
<dbReference type="InterPro" id="IPR003802">
    <property type="entry name" value="Sporulation_regulator_WhiA"/>
</dbReference>
<evidence type="ECO:0000313" key="3">
    <source>
        <dbReference type="Proteomes" id="UP000680304"/>
    </source>
</evidence>
<keyword evidence="3" id="KW-1185">Reference proteome</keyword>
<feature type="domain" description="Sporulation regulator WhiA C-terminal" evidence="1">
    <location>
        <begin position="2"/>
        <end position="38"/>
    </location>
</feature>
<dbReference type="PANTHER" id="PTHR37307">
    <property type="entry name" value="CELL DIVISION PROTEIN WHIA-RELATED"/>
    <property type="match status" value="1"/>
</dbReference>
<dbReference type="NCBIfam" id="TIGR00647">
    <property type="entry name" value="DNA_bind_WhiA"/>
    <property type="match status" value="1"/>
</dbReference>
<name>A0ABQ4N102_9BACL</name>
<dbReference type="PANTHER" id="PTHR37307:SF1">
    <property type="entry name" value="CELL DIVISION PROTEIN WHIA-RELATED"/>
    <property type="match status" value="1"/>
</dbReference>
<dbReference type="Proteomes" id="UP000680304">
    <property type="component" value="Unassembled WGS sequence"/>
</dbReference>
<dbReference type="EMBL" id="BOVJ01000013">
    <property type="protein sequence ID" value="GIQ61868.1"/>
    <property type="molecule type" value="Genomic_DNA"/>
</dbReference>
<reference evidence="2 3" key="1">
    <citation type="submission" date="2021-04" db="EMBL/GenBank/DDBJ databases">
        <title>Draft genome sequence of Paenibacillus cisolokensis, LC2-13A.</title>
        <authorList>
            <person name="Uke A."/>
            <person name="Chhe C."/>
            <person name="Baramee S."/>
            <person name="Kosugi A."/>
        </authorList>
    </citation>
    <scope>NUCLEOTIDE SEQUENCE [LARGE SCALE GENOMIC DNA]</scope>
    <source>
        <strain evidence="2 3">LC2-13A</strain>
    </source>
</reference>
<comment type="caution">
    <text evidence="2">The sequence shown here is derived from an EMBL/GenBank/DDBJ whole genome shotgun (WGS) entry which is preliminary data.</text>
</comment>
<sequence length="44" mass="5038">MVRLQHPDINLKEVGELLKGKVSKSGVNHRLRKIDEMAEKIRNG</sequence>
<evidence type="ECO:0000313" key="2">
    <source>
        <dbReference type="EMBL" id="GIQ61868.1"/>
    </source>
</evidence>
<gene>
    <name evidence="2" type="ORF">PACILC2_04360</name>
</gene>
<proteinExistence type="predicted"/>
<accession>A0ABQ4N102</accession>
<evidence type="ECO:0000259" key="1">
    <source>
        <dbReference type="Pfam" id="PF02650"/>
    </source>
</evidence>